<reference evidence="2 3" key="1">
    <citation type="submission" date="2015-01" db="EMBL/GenBank/DDBJ databases">
        <title>The Genome Sequence of Exophiala spinifera CBS89968.</title>
        <authorList>
            <consortium name="The Broad Institute Genomics Platform"/>
            <person name="Cuomo C."/>
            <person name="de Hoog S."/>
            <person name="Gorbushina A."/>
            <person name="Stielow B."/>
            <person name="Teixiera M."/>
            <person name="Abouelleil A."/>
            <person name="Chapman S.B."/>
            <person name="Priest M."/>
            <person name="Young S.K."/>
            <person name="Wortman J."/>
            <person name="Nusbaum C."/>
            <person name="Birren B."/>
        </authorList>
    </citation>
    <scope>NUCLEOTIDE SEQUENCE [LARGE SCALE GENOMIC DNA]</scope>
    <source>
        <strain evidence="2 3">CBS 89968</strain>
    </source>
</reference>
<evidence type="ECO:0000313" key="3">
    <source>
        <dbReference type="Proteomes" id="UP000053328"/>
    </source>
</evidence>
<keyword evidence="3" id="KW-1185">Reference proteome</keyword>
<gene>
    <name evidence="2" type="ORF">PV08_00517</name>
</gene>
<dbReference type="RefSeq" id="XP_016240158.1">
    <property type="nucleotide sequence ID" value="XM_016374882.1"/>
</dbReference>
<dbReference type="AlphaFoldDB" id="A0A0D2A581"/>
<evidence type="ECO:0000313" key="2">
    <source>
        <dbReference type="EMBL" id="KIW19942.1"/>
    </source>
</evidence>
<evidence type="ECO:0000256" key="1">
    <source>
        <dbReference type="SAM" id="MobiDB-lite"/>
    </source>
</evidence>
<protein>
    <submittedName>
        <fullName evidence="2">Uncharacterized protein</fullName>
    </submittedName>
</protein>
<proteinExistence type="predicted"/>
<dbReference type="GeneID" id="27327600"/>
<name>A0A0D2A581_9EURO</name>
<dbReference type="Proteomes" id="UP000053328">
    <property type="component" value="Unassembled WGS sequence"/>
</dbReference>
<organism evidence="2 3">
    <name type="scientific">Exophiala spinifera</name>
    <dbReference type="NCBI Taxonomy" id="91928"/>
    <lineage>
        <taxon>Eukaryota</taxon>
        <taxon>Fungi</taxon>
        <taxon>Dikarya</taxon>
        <taxon>Ascomycota</taxon>
        <taxon>Pezizomycotina</taxon>
        <taxon>Eurotiomycetes</taxon>
        <taxon>Chaetothyriomycetidae</taxon>
        <taxon>Chaetothyriales</taxon>
        <taxon>Herpotrichiellaceae</taxon>
        <taxon>Exophiala</taxon>
    </lineage>
</organism>
<feature type="compositionally biased region" description="Basic and acidic residues" evidence="1">
    <location>
        <begin position="108"/>
        <end position="129"/>
    </location>
</feature>
<dbReference type="EMBL" id="KN847492">
    <property type="protein sequence ID" value="KIW19942.1"/>
    <property type="molecule type" value="Genomic_DNA"/>
</dbReference>
<dbReference type="HOGENOM" id="CLU_1421433_0_0_1"/>
<accession>A0A0D2A581</accession>
<feature type="compositionally biased region" description="Basic and acidic residues" evidence="1">
    <location>
        <begin position="75"/>
        <end position="88"/>
    </location>
</feature>
<sequence>MPLARVYNHVETVDRPWPGGRDLGPAQPWILRRRRRRSMWVDDGSPEPPLQRRPYNPFGAARDVPPPDGGGGEGDDGRGRDDPARDDEQQPPPQPAGDNNRPQARGRQGGEEWFFPRDLMRERRGDRRPPPLVLEPYPGIQPTPHLVGCVAMEQKPEPQPTTDDHRAHVRVHVLGVVAGEHEGPHGRSLNA</sequence>
<feature type="region of interest" description="Disordered" evidence="1">
    <location>
        <begin position="13"/>
        <end position="141"/>
    </location>
</feature>
<dbReference type="VEuPathDB" id="FungiDB:PV08_00517"/>